<keyword evidence="5 9" id="KW-0812">Transmembrane</keyword>
<feature type="domain" description="Cation/H+ exchanger transmembrane" evidence="10">
    <location>
        <begin position="22"/>
        <end position="407"/>
    </location>
</feature>
<keyword evidence="4" id="KW-1003">Cell membrane</keyword>
<dbReference type="Gene3D" id="1.20.1530.20">
    <property type="match status" value="1"/>
</dbReference>
<dbReference type="GO" id="GO:0005886">
    <property type="term" value="C:plasma membrane"/>
    <property type="evidence" value="ECO:0007669"/>
    <property type="project" value="UniProtKB-SubCell"/>
</dbReference>
<name>A0A8E0KLD4_9CAUL</name>
<feature type="transmembrane region" description="Helical" evidence="9">
    <location>
        <begin position="175"/>
        <end position="197"/>
    </location>
</feature>
<organism evidence="11 12">
    <name type="scientific">Brevundimonas abyssalis TAR-001</name>
    <dbReference type="NCBI Taxonomy" id="1391729"/>
    <lineage>
        <taxon>Bacteria</taxon>
        <taxon>Pseudomonadati</taxon>
        <taxon>Pseudomonadota</taxon>
        <taxon>Alphaproteobacteria</taxon>
        <taxon>Caulobacterales</taxon>
        <taxon>Caulobacteraceae</taxon>
        <taxon>Brevundimonas</taxon>
    </lineage>
</organism>
<dbReference type="AlphaFoldDB" id="A0A8E0KLD4"/>
<protein>
    <recommendedName>
        <fullName evidence="10">Cation/H+ exchanger transmembrane domain-containing protein</fullName>
    </recommendedName>
</protein>
<evidence type="ECO:0000313" key="12">
    <source>
        <dbReference type="Proteomes" id="UP000016569"/>
    </source>
</evidence>
<dbReference type="PANTHER" id="PTHR32507:SF8">
    <property type="entry name" value="CNH1P"/>
    <property type="match status" value="1"/>
</dbReference>
<feature type="transmembrane region" description="Helical" evidence="9">
    <location>
        <begin position="100"/>
        <end position="120"/>
    </location>
</feature>
<feature type="transmembrane region" description="Helical" evidence="9">
    <location>
        <begin position="352"/>
        <end position="372"/>
    </location>
</feature>
<proteinExistence type="predicted"/>
<evidence type="ECO:0000259" key="10">
    <source>
        <dbReference type="Pfam" id="PF00999"/>
    </source>
</evidence>
<evidence type="ECO:0000256" key="8">
    <source>
        <dbReference type="ARBA" id="ARBA00023136"/>
    </source>
</evidence>
<evidence type="ECO:0000256" key="1">
    <source>
        <dbReference type="ARBA" id="ARBA00004651"/>
    </source>
</evidence>
<dbReference type="Proteomes" id="UP000016569">
    <property type="component" value="Unassembled WGS sequence"/>
</dbReference>
<dbReference type="Pfam" id="PF00999">
    <property type="entry name" value="Na_H_Exchanger"/>
    <property type="match status" value="1"/>
</dbReference>
<evidence type="ECO:0000256" key="3">
    <source>
        <dbReference type="ARBA" id="ARBA00022449"/>
    </source>
</evidence>
<accession>A0A8E0KLD4</accession>
<feature type="transmembrane region" description="Helical" evidence="9">
    <location>
        <begin position="243"/>
        <end position="275"/>
    </location>
</feature>
<sequence length="437" mass="46353">MLEPLLIFDPYILFLLGLGAVVLLVSWAPVGLKRLPLTLAILCVALGVAVFSTGLLAFDPDPRTWDTATERLTELVVIISLMGAGLKIDRIPGWRSWSTTWRLLAVAMPLTIAATAWLGWSGLGFSMAMALLFGASMAPTDPVLASDVQCGPPGSGDEDEVRFGLTSEAGLNDALAFPFVHLAILAAAGGLATQAGLTDWFSIKVGWKLLAGLGAGWLVGKLLGYLLFRSRRGGLSKLTDGLIALAATLIAYAVAEVVHGYGFLAVFVCAMAIRGTEREHDFHQEMHDFSDQIERLLMMLLLVLFGGALANGLLASLTWTDALIGLAVVFVVRPVAGLIAMIGSPPPWRERLLLAFLGIRGVGSVYYIAYGINHGDFGNSERLWAVVGFIILLSIIVHGVTATPLLARLARRSDACAAPDFPADAAPANPPASKNGD</sequence>
<comment type="caution">
    <text evidence="11">The sequence shown here is derived from an EMBL/GenBank/DDBJ whole genome shotgun (WGS) entry which is preliminary data.</text>
</comment>
<evidence type="ECO:0000256" key="5">
    <source>
        <dbReference type="ARBA" id="ARBA00022692"/>
    </source>
</evidence>
<keyword evidence="6 9" id="KW-1133">Transmembrane helix</keyword>
<keyword evidence="3" id="KW-0050">Antiport</keyword>
<dbReference type="RefSeq" id="WP_021697319.1">
    <property type="nucleotide sequence ID" value="NZ_BATC01000021.1"/>
</dbReference>
<dbReference type="EMBL" id="BATC01000021">
    <property type="protein sequence ID" value="GAD59224.1"/>
    <property type="molecule type" value="Genomic_DNA"/>
</dbReference>
<evidence type="ECO:0000256" key="4">
    <source>
        <dbReference type="ARBA" id="ARBA00022475"/>
    </source>
</evidence>
<evidence type="ECO:0000256" key="6">
    <source>
        <dbReference type="ARBA" id="ARBA00022989"/>
    </source>
</evidence>
<feature type="transmembrane region" description="Helical" evidence="9">
    <location>
        <begin position="70"/>
        <end position="88"/>
    </location>
</feature>
<feature type="transmembrane region" description="Helical" evidence="9">
    <location>
        <begin position="37"/>
        <end position="58"/>
    </location>
</feature>
<feature type="transmembrane region" description="Helical" evidence="9">
    <location>
        <begin position="12"/>
        <end position="30"/>
    </location>
</feature>
<comment type="subcellular location">
    <subcellularLocation>
        <location evidence="1">Cell membrane</location>
        <topology evidence="1">Multi-pass membrane protein</topology>
    </subcellularLocation>
</comment>
<keyword evidence="7" id="KW-0406">Ion transport</keyword>
<reference evidence="12" key="1">
    <citation type="journal article" date="2013" name="Genome Announc.">
        <title>Draft Genome Sequence of the Dimorphic Prosthecate Bacterium Brevundimonas abyssalis TAR-001T.</title>
        <authorList>
            <person name="Tsubouchi T."/>
            <person name="Nishi S."/>
            <person name="Usui K."/>
            <person name="Shimane Y."/>
            <person name="Takaki Y."/>
            <person name="Maruyama T."/>
            <person name="Hatada Y."/>
        </authorList>
    </citation>
    <scope>NUCLEOTIDE SEQUENCE [LARGE SCALE GENOMIC DNA]</scope>
    <source>
        <strain evidence="12">TAR-001</strain>
    </source>
</reference>
<keyword evidence="2" id="KW-0813">Transport</keyword>
<dbReference type="GO" id="GO:1902600">
    <property type="term" value="P:proton transmembrane transport"/>
    <property type="evidence" value="ECO:0007669"/>
    <property type="project" value="InterPro"/>
</dbReference>
<evidence type="ECO:0000256" key="7">
    <source>
        <dbReference type="ARBA" id="ARBA00023065"/>
    </source>
</evidence>
<evidence type="ECO:0000313" key="11">
    <source>
        <dbReference type="EMBL" id="GAD59224.1"/>
    </source>
</evidence>
<feature type="transmembrane region" description="Helical" evidence="9">
    <location>
        <begin position="322"/>
        <end position="340"/>
    </location>
</feature>
<dbReference type="GO" id="GO:0015297">
    <property type="term" value="F:antiporter activity"/>
    <property type="evidence" value="ECO:0007669"/>
    <property type="project" value="UniProtKB-KW"/>
</dbReference>
<keyword evidence="8 9" id="KW-0472">Membrane</keyword>
<evidence type="ECO:0000256" key="2">
    <source>
        <dbReference type="ARBA" id="ARBA00022448"/>
    </source>
</evidence>
<dbReference type="PANTHER" id="PTHR32507">
    <property type="entry name" value="NA(+)/H(+) ANTIPORTER 1"/>
    <property type="match status" value="1"/>
</dbReference>
<feature type="transmembrane region" description="Helical" evidence="9">
    <location>
        <begin position="296"/>
        <end position="316"/>
    </location>
</feature>
<feature type="transmembrane region" description="Helical" evidence="9">
    <location>
        <begin position="209"/>
        <end position="228"/>
    </location>
</feature>
<keyword evidence="12" id="KW-1185">Reference proteome</keyword>
<dbReference type="InterPro" id="IPR006153">
    <property type="entry name" value="Cation/H_exchanger_TM"/>
</dbReference>
<dbReference type="InterPro" id="IPR038770">
    <property type="entry name" value="Na+/solute_symporter_sf"/>
</dbReference>
<evidence type="ECO:0000256" key="9">
    <source>
        <dbReference type="SAM" id="Phobius"/>
    </source>
</evidence>
<gene>
    <name evidence="11" type="ORF">MBEBAB_1474</name>
</gene>
<feature type="transmembrane region" description="Helical" evidence="9">
    <location>
        <begin position="384"/>
        <end position="407"/>
    </location>
</feature>